<evidence type="ECO:0000313" key="2">
    <source>
        <dbReference type="EMBL" id="CAE0060696.1"/>
    </source>
</evidence>
<keyword evidence="1" id="KW-0812">Transmembrane</keyword>
<sequence>MAVVLHMDPTTVNILTDVVLLVLQVVWIRVMVVLTELDMKRNIRNGRRVFSFENIGSISYLTHGWRKFRKLRRKNVLTRDEEFHFRIYIGVSVISLLFTISLILMHVLIDYGLDYKEVIEPTNTTVEFAMTGLSDNSEIVALMGRLNFTEQLNDCIERERSIDICRNSVDAQESMSFERLREGMSFARVMYHSASVSQVDFLEGLKLDYRCIDLNNNAKYRPDCKFQAFSSAGDFDGNFNLTKEDCVLQKFYVREVKMDMRAQRTVRTAVGLESAELQRNVNDERLAGSQGEYSSF</sequence>
<proteinExistence type="predicted"/>
<gene>
    <name evidence="2" type="ORF">RMAR00112_LOCUS28762</name>
</gene>
<keyword evidence="1" id="KW-0472">Membrane</keyword>
<name>A0A7S3EKI8_9RHOD</name>
<dbReference type="EMBL" id="HBHW01037397">
    <property type="protein sequence ID" value="CAE0060696.1"/>
    <property type="molecule type" value="Transcribed_RNA"/>
</dbReference>
<dbReference type="AlphaFoldDB" id="A0A7S3EKI8"/>
<organism evidence="2">
    <name type="scientific">Rhodosorus marinus</name>
    <dbReference type="NCBI Taxonomy" id="101924"/>
    <lineage>
        <taxon>Eukaryota</taxon>
        <taxon>Rhodophyta</taxon>
        <taxon>Stylonematophyceae</taxon>
        <taxon>Stylonematales</taxon>
        <taxon>Stylonemataceae</taxon>
        <taxon>Rhodosorus</taxon>
    </lineage>
</organism>
<feature type="transmembrane region" description="Helical" evidence="1">
    <location>
        <begin position="12"/>
        <end position="34"/>
    </location>
</feature>
<protein>
    <submittedName>
        <fullName evidence="2">Uncharacterized protein</fullName>
    </submittedName>
</protein>
<keyword evidence="1" id="KW-1133">Transmembrane helix</keyword>
<accession>A0A7S3EKI8</accession>
<reference evidence="2" key="1">
    <citation type="submission" date="2021-01" db="EMBL/GenBank/DDBJ databases">
        <authorList>
            <person name="Corre E."/>
            <person name="Pelletier E."/>
            <person name="Niang G."/>
            <person name="Scheremetjew M."/>
            <person name="Finn R."/>
            <person name="Kale V."/>
            <person name="Holt S."/>
            <person name="Cochrane G."/>
            <person name="Meng A."/>
            <person name="Brown T."/>
            <person name="Cohen L."/>
        </authorList>
    </citation>
    <scope>NUCLEOTIDE SEQUENCE</scope>
    <source>
        <strain evidence="2">CCMP 769</strain>
    </source>
</reference>
<evidence type="ECO:0000256" key="1">
    <source>
        <dbReference type="SAM" id="Phobius"/>
    </source>
</evidence>
<feature type="transmembrane region" description="Helical" evidence="1">
    <location>
        <begin position="87"/>
        <end position="109"/>
    </location>
</feature>